<reference evidence="2" key="2">
    <citation type="submission" date="2020-09" db="EMBL/GenBank/DDBJ databases">
        <authorList>
            <person name="Sun Q."/>
            <person name="Ohkuma M."/>
        </authorList>
    </citation>
    <scope>NUCLEOTIDE SEQUENCE</scope>
    <source>
        <strain evidence="2">JCM 4637</strain>
    </source>
</reference>
<comment type="caution">
    <text evidence="2">The sequence shown here is derived from an EMBL/GenBank/DDBJ whole genome shotgun (WGS) entry which is preliminary data.</text>
</comment>
<name>A0A919CE62_9ACTN</name>
<dbReference type="SUPFAM" id="SSF53474">
    <property type="entry name" value="alpha/beta-Hydrolases"/>
    <property type="match status" value="1"/>
</dbReference>
<dbReference type="Proteomes" id="UP000638353">
    <property type="component" value="Unassembled WGS sequence"/>
</dbReference>
<dbReference type="GO" id="GO:0016787">
    <property type="term" value="F:hydrolase activity"/>
    <property type="evidence" value="ECO:0007669"/>
    <property type="project" value="UniProtKB-KW"/>
</dbReference>
<evidence type="ECO:0000313" key="3">
    <source>
        <dbReference type="Proteomes" id="UP000638353"/>
    </source>
</evidence>
<accession>A0A919CE62</accession>
<dbReference type="InterPro" id="IPR052897">
    <property type="entry name" value="Sec-Metab_Biosynth_Hydrolase"/>
</dbReference>
<proteinExistence type="predicted"/>
<dbReference type="AlphaFoldDB" id="A0A919CE62"/>
<keyword evidence="2" id="KW-0378">Hydrolase</keyword>
<reference evidence="2" key="1">
    <citation type="journal article" date="2014" name="Int. J. Syst. Evol. Microbiol.">
        <title>Complete genome sequence of Corynebacterium casei LMG S-19264T (=DSM 44701T), isolated from a smear-ripened cheese.</title>
        <authorList>
            <consortium name="US DOE Joint Genome Institute (JGI-PGF)"/>
            <person name="Walter F."/>
            <person name="Albersmeier A."/>
            <person name="Kalinowski J."/>
            <person name="Ruckert C."/>
        </authorList>
    </citation>
    <scope>NUCLEOTIDE SEQUENCE</scope>
    <source>
        <strain evidence="2">JCM 4637</strain>
    </source>
</reference>
<evidence type="ECO:0000313" key="2">
    <source>
        <dbReference type="EMBL" id="GHD13668.1"/>
    </source>
</evidence>
<dbReference type="Gene3D" id="3.40.50.1820">
    <property type="entry name" value="alpha/beta hydrolase"/>
    <property type="match status" value="1"/>
</dbReference>
<sequence length="274" mass="28467">MRRDGPCVASDAEHTFRTHRFLDVSLSERHLPMNKPTVVLVHGAFADASSWDAVTRLLLERGHLVIAVANPLRGLAHDAAYLRSLLTSVSGPVILVGHSYGGAVISEAATGAGNVCALVFVAAFAPDEGESAGSLDAKYGGPAAQISRPLPLPLLPGQASDPDGAPNIELIVEPDRFGAVFAPDVDTATAAAMAVAQRPITLAALTEPAGPPAWKTLPSYFVVATADRMIPADGQREMAARAGATVVEVPTGHVAMLHRADAIVDLISTAAHHH</sequence>
<dbReference type="Pfam" id="PF12697">
    <property type="entry name" value="Abhydrolase_6"/>
    <property type="match status" value="1"/>
</dbReference>
<dbReference type="InterPro" id="IPR000073">
    <property type="entry name" value="AB_hydrolase_1"/>
</dbReference>
<gene>
    <name evidence="2" type="ORF">GCM10010334_72070</name>
</gene>
<dbReference type="InterPro" id="IPR029058">
    <property type="entry name" value="AB_hydrolase_fold"/>
</dbReference>
<dbReference type="PANTHER" id="PTHR37017">
    <property type="entry name" value="AB HYDROLASE-1 DOMAIN-CONTAINING PROTEIN-RELATED"/>
    <property type="match status" value="1"/>
</dbReference>
<dbReference type="PANTHER" id="PTHR37017:SF11">
    <property type="entry name" value="ESTERASE_LIPASE_THIOESTERASE DOMAIN-CONTAINING PROTEIN"/>
    <property type="match status" value="1"/>
</dbReference>
<protein>
    <submittedName>
        <fullName evidence="2">Alpha/beta hydrolase</fullName>
    </submittedName>
</protein>
<evidence type="ECO:0000259" key="1">
    <source>
        <dbReference type="Pfam" id="PF12697"/>
    </source>
</evidence>
<feature type="domain" description="AB hydrolase-1" evidence="1">
    <location>
        <begin position="38"/>
        <end position="265"/>
    </location>
</feature>
<organism evidence="2 3">
    <name type="scientific">Streptomyces finlayi</name>
    <dbReference type="NCBI Taxonomy" id="67296"/>
    <lineage>
        <taxon>Bacteria</taxon>
        <taxon>Bacillati</taxon>
        <taxon>Actinomycetota</taxon>
        <taxon>Actinomycetes</taxon>
        <taxon>Kitasatosporales</taxon>
        <taxon>Streptomycetaceae</taxon>
        <taxon>Streptomyces</taxon>
    </lineage>
</organism>
<dbReference type="EMBL" id="BMVC01000020">
    <property type="protein sequence ID" value="GHD13668.1"/>
    <property type="molecule type" value="Genomic_DNA"/>
</dbReference>